<accession>A0AAU8ADJ2</accession>
<dbReference type="EMBL" id="CP123384">
    <property type="protein sequence ID" value="XCC92637.1"/>
    <property type="molecule type" value="Genomic_DNA"/>
</dbReference>
<proteinExistence type="predicted"/>
<name>A0AAU8ADJ2_9RHOB</name>
<reference evidence="1" key="1">
    <citation type="submission" date="2023-02" db="EMBL/GenBank/DDBJ databases">
        <title>Description and genomic characterization of Salipiger bruguierae sp. nov., isolated from the sediment of mangrove plant Bruguiera sexangula.</title>
        <authorList>
            <person name="Long M."/>
        </authorList>
    </citation>
    <scope>NUCLEOTIDE SEQUENCE</scope>
    <source>
        <strain evidence="1">H15</strain>
    </source>
</reference>
<evidence type="ECO:0000313" key="1">
    <source>
        <dbReference type="EMBL" id="XCC92637.1"/>
    </source>
</evidence>
<organism evidence="1">
    <name type="scientific">Alloyangia sp. H15</name>
    <dbReference type="NCBI Taxonomy" id="3029062"/>
    <lineage>
        <taxon>Bacteria</taxon>
        <taxon>Pseudomonadati</taxon>
        <taxon>Pseudomonadota</taxon>
        <taxon>Alphaproteobacteria</taxon>
        <taxon>Rhodobacterales</taxon>
        <taxon>Roseobacteraceae</taxon>
        <taxon>Alloyangia</taxon>
    </lineage>
</organism>
<sequence length="146" mass="16482">MTDLLPITYDNIDALAALAFAKSRLVATALREDVLHNLEPLDRRDPERLLDRIARRRIFDEEALAEIDGLSDRIVGLIQAGTTEVAHYENDECNVSPAYWTSQRRTRAADELGRALMVLFDLQETLLAVHDLMHAERAIVALRMAS</sequence>
<gene>
    <name evidence="1" type="ORF">PVT71_09070</name>
</gene>
<dbReference type="RefSeq" id="WP_353471465.1">
    <property type="nucleotide sequence ID" value="NZ_CP123384.1"/>
</dbReference>
<protein>
    <submittedName>
        <fullName evidence="1">Uncharacterized protein</fullName>
    </submittedName>
</protein>
<dbReference type="AlphaFoldDB" id="A0AAU8ADJ2"/>